<evidence type="ECO:0000256" key="1">
    <source>
        <dbReference type="SAM" id="SignalP"/>
    </source>
</evidence>
<keyword evidence="3" id="KW-1185">Reference proteome</keyword>
<evidence type="ECO:0000313" key="3">
    <source>
        <dbReference type="Proteomes" id="UP000790347"/>
    </source>
</evidence>
<sequence length="253" mass="29979">MAKIMMLFAIFLVLFSGTMAESLFIYDDYSCGSYGHDVNELIEQFQLFKKNEHNQNESIEIIGHFLKKIREYRVEAIKVMLETDRKLLTLNNSQIILNIQYQKKKIRCENLKHLSELLTMHLLAYKQGMFDFAEEIDPDVNFDRQFKNFLDRSSEVMNINEFSEIEKKWSNSSAKKLLKNDIDGLITALDDLREDFLKNIILPEFDAQSRYDLYFSIQDQINIRSTLKLFGTIKMFMKELLDDLNQPDFEILY</sequence>
<keyword evidence="1" id="KW-0732">Signal</keyword>
<evidence type="ECO:0000313" key="2">
    <source>
        <dbReference type="EMBL" id="KAH9516345.1"/>
    </source>
</evidence>
<accession>A0A922HZT4</accession>
<name>A0A922HZT4_DERFA</name>
<feature type="signal peptide" evidence="1">
    <location>
        <begin position="1"/>
        <end position="20"/>
    </location>
</feature>
<dbReference type="AlphaFoldDB" id="A0A922HZT4"/>
<dbReference type="EMBL" id="ASGP02000003">
    <property type="protein sequence ID" value="KAH9516345.1"/>
    <property type="molecule type" value="Genomic_DNA"/>
</dbReference>
<gene>
    <name evidence="2" type="ORF">DERF_007092</name>
</gene>
<dbReference type="OrthoDB" id="6511681at2759"/>
<feature type="chain" id="PRO_5036918730" evidence="1">
    <location>
        <begin position="21"/>
        <end position="253"/>
    </location>
</feature>
<organism evidence="2 3">
    <name type="scientific">Dermatophagoides farinae</name>
    <name type="common">American house dust mite</name>
    <dbReference type="NCBI Taxonomy" id="6954"/>
    <lineage>
        <taxon>Eukaryota</taxon>
        <taxon>Metazoa</taxon>
        <taxon>Ecdysozoa</taxon>
        <taxon>Arthropoda</taxon>
        <taxon>Chelicerata</taxon>
        <taxon>Arachnida</taxon>
        <taxon>Acari</taxon>
        <taxon>Acariformes</taxon>
        <taxon>Sarcoptiformes</taxon>
        <taxon>Astigmata</taxon>
        <taxon>Psoroptidia</taxon>
        <taxon>Analgoidea</taxon>
        <taxon>Pyroglyphidae</taxon>
        <taxon>Dermatophagoidinae</taxon>
        <taxon>Dermatophagoides</taxon>
    </lineage>
</organism>
<dbReference type="Proteomes" id="UP000790347">
    <property type="component" value="Unassembled WGS sequence"/>
</dbReference>
<reference evidence="2" key="1">
    <citation type="submission" date="2013-05" db="EMBL/GenBank/DDBJ databases">
        <authorList>
            <person name="Yim A.K.Y."/>
            <person name="Chan T.F."/>
            <person name="Ji K.M."/>
            <person name="Liu X.Y."/>
            <person name="Zhou J.W."/>
            <person name="Li R.Q."/>
            <person name="Yang K.Y."/>
            <person name="Li J."/>
            <person name="Li M."/>
            <person name="Law P.T.W."/>
            <person name="Wu Y.L."/>
            <person name="Cai Z.L."/>
            <person name="Qin H."/>
            <person name="Bao Y."/>
            <person name="Leung R.K.K."/>
            <person name="Ng P.K.S."/>
            <person name="Zou J."/>
            <person name="Zhong X.J."/>
            <person name="Ran P.X."/>
            <person name="Zhong N.S."/>
            <person name="Liu Z.G."/>
            <person name="Tsui S.K.W."/>
        </authorList>
    </citation>
    <scope>NUCLEOTIDE SEQUENCE</scope>
    <source>
        <strain evidence="2">Derf</strain>
        <tissue evidence="2">Whole organism</tissue>
    </source>
</reference>
<proteinExistence type="predicted"/>
<reference evidence="2" key="2">
    <citation type="journal article" date="2022" name="Res Sq">
        <title>Comparative Genomics Reveals Insights into the Divergent Evolution of Astigmatic Mites and Household Pest Adaptations.</title>
        <authorList>
            <person name="Xiong Q."/>
            <person name="Wan A.T.-Y."/>
            <person name="Liu X.-Y."/>
            <person name="Fung C.S.-H."/>
            <person name="Xiao X."/>
            <person name="Malainual N."/>
            <person name="Hou J."/>
            <person name="Wang L."/>
            <person name="Wang M."/>
            <person name="Yang K."/>
            <person name="Cui Y."/>
            <person name="Leung E."/>
            <person name="Nong W."/>
            <person name="Shin S.-K."/>
            <person name="Au S."/>
            <person name="Jeong K.Y."/>
            <person name="Chew F.T."/>
            <person name="Hui J."/>
            <person name="Leung T.F."/>
            <person name="Tungtrongchitr A."/>
            <person name="Zhong N."/>
            <person name="Liu Z."/>
            <person name="Tsui S."/>
        </authorList>
    </citation>
    <scope>NUCLEOTIDE SEQUENCE</scope>
    <source>
        <strain evidence="2">Derf</strain>
        <tissue evidence="2">Whole organism</tissue>
    </source>
</reference>
<comment type="caution">
    <text evidence="2">The sequence shown here is derived from an EMBL/GenBank/DDBJ whole genome shotgun (WGS) entry which is preliminary data.</text>
</comment>
<protein>
    <submittedName>
        <fullName evidence="2">Uncharacterized protein</fullName>
    </submittedName>
</protein>